<protein>
    <submittedName>
        <fullName evidence="2">Uncharacterized protein MANES_16G014000</fullName>
    </submittedName>
</protein>
<dbReference type="EMBL" id="GGEC01005996">
    <property type="protein sequence ID" value="MBW86479.1"/>
    <property type="molecule type" value="Transcribed_RNA"/>
</dbReference>
<name>A0A2P2IZ22_RHIMU</name>
<accession>A0A2P2IZ22</accession>
<reference evidence="2" key="1">
    <citation type="submission" date="2018-02" db="EMBL/GenBank/DDBJ databases">
        <title>Rhizophora mucronata_Transcriptome.</title>
        <authorList>
            <person name="Meera S.P."/>
            <person name="Sreeshan A."/>
            <person name="Augustine A."/>
        </authorList>
    </citation>
    <scope>NUCLEOTIDE SEQUENCE</scope>
    <source>
        <tissue evidence="2">Leaf</tissue>
    </source>
</reference>
<organism evidence="2">
    <name type="scientific">Rhizophora mucronata</name>
    <name type="common">Asiatic mangrove</name>
    <dbReference type="NCBI Taxonomy" id="61149"/>
    <lineage>
        <taxon>Eukaryota</taxon>
        <taxon>Viridiplantae</taxon>
        <taxon>Streptophyta</taxon>
        <taxon>Embryophyta</taxon>
        <taxon>Tracheophyta</taxon>
        <taxon>Spermatophyta</taxon>
        <taxon>Magnoliopsida</taxon>
        <taxon>eudicotyledons</taxon>
        <taxon>Gunneridae</taxon>
        <taxon>Pentapetalae</taxon>
        <taxon>rosids</taxon>
        <taxon>fabids</taxon>
        <taxon>Malpighiales</taxon>
        <taxon>Rhizophoraceae</taxon>
        <taxon>Rhizophora</taxon>
    </lineage>
</organism>
<evidence type="ECO:0000313" key="2">
    <source>
        <dbReference type="EMBL" id="MBW86479.1"/>
    </source>
</evidence>
<sequence>MPGRRQHRGLQGLRQTGRPRYSPTLSCRKSGHCMVR</sequence>
<feature type="compositionally biased region" description="Low complexity" evidence="1">
    <location>
        <begin position="9"/>
        <end position="20"/>
    </location>
</feature>
<proteinExistence type="predicted"/>
<feature type="region of interest" description="Disordered" evidence="1">
    <location>
        <begin position="1"/>
        <end position="36"/>
    </location>
</feature>
<evidence type="ECO:0000256" key="1">
    <source>
        <dbReference type="SAM" id="MobiDB-lite"/>
    </source>
</evidence>
<dbReference type="AlphaFoldDB" id="A0A2P2IZ22"/>